<feature type="compositionally biased region" description="Polar residues" evidence="1">
    <location>
        <begin position="246"/>
        <end position="265"/>
    </location>
</feature>
<evidence type="ECO:0000313" key="3">
    <source>
        <dbReference type="Proteomes" id="UP000749559"/>
    </source>
</evidence>
<evidence type="ECO:0000313" key="2">
    <source>
        <dbReference type="EMBL" id="CAH1780028.1"/>
    </source>
</evidence>
<protein>
    <submittedName>
        <fullName evidence="2">Uncharacterized protein</fullName>
    </submittedName>
</protein>
<name>A0A8J1UT20_OWEFU</name>
<dbReference type="OrthoDB" id="6118021at2759"/>
<dbReference type="AlphaFoldDB" id="A0A8J1UT20"/>
<gene>
    <name evidence="2" type="ORF">OFUS_LOCUS6776</name>
</gene>
<feature type="region of interest" description="Disordered" evidence="1">
    <location>
        <begin position="21"/>
        <end position="45"/>
    </location>
</feature>
<feature type="non-terminal residue" evidence="2">
    <location>
        <position position="397"/>
    </location>
</feature>
<dbReference type="Proteomes" id="UP000749559">
    <property type="component" value="Unassembled WGS sequence"/>
</dbReference>
<feature type="region of interest" description="Disordered" evidence="1">
    <location>
        <begin position="197"/>
        <end position="270"/>
    </location>
</feature>
<dbReference type="EMBL" id="CAIIXF020000003">
    <property type="protein sequence ID" value="CAH1780028.1"/>
    <property type="molecule type" value="Genomic_DNA"/>
</dbReference>
<evidence type="ECO:0000256" key="1">
    <source>
        <dbReference type="SAM" id="MobiDB-lite"/>
    </source>
</evidence>
<reference evidence="2" key="1">
    <citation type="submission" date="2022-03" db="EMBL/GenBank/DDBJ databases">
        <authorList>
            <person name="Martin C."/>
        </authorList>
    </citation>
    <scope>NUCLEOTIDE SEQUENCE</scope>
</reference>
<comment type="caution">
    <text evidence="2">The sequence shown here is derived from an EMBL/GenBank/DDBJ whole genome shotgun (WGS) entry which is preliminary data.</text>
</comment>
<feature type="compositionally biased region" description="Polar residues" evidence="1">
    <location>
        <begin position="197"/>
        <end position="214"/>
    </location>
</feature>
<dbReference type="PANTHER" id="PTHR45823">
    <property type="entry name" value="T-SNARE COILED-COIL HOMOLOGY DOMAIN-CONTAINING PROTEIN"/>
    <property type="match status" value="1"/>
</dbReference>
<proteinExistence type="predicted"/>
<sequence>MAEGGMDVPEITFKNPELVMNGDDDQRPHVALGSRPVSVSANSDSGMETMARCMKSDKYKPIETVVSAPNASLVDVTPLSMVNETGTQKDLISRKRLDFNRLNSTSMNNEHQNHGMVTMEQLNEEIGSLFELLEEQKKNIGQLGETGCLSSETGTKMLPFELMRSSSGEGNCSGTCKSSVQGINHSLAMGGIGKGMYNNSRDGKSNGSVRTSCESLGGLMKNPRFNDDMGGSNETPSSHDPGGSTGASSSQVLRGSMDTSSSQEALGTRETVEKQKLNVFNVPAGNGTCYNVKQADVVPDKFKGTSEVAWRDYQIHFETVAVINNWNDAQKVAHLAVNLRGDAQQLLGDMSTATRNNYSMMVDELSRRFDDICNIETFRVQLKNRMKKKEESYQEFG</sequence>
<accession>A0A8J1UT20</accession>
<organism evidence="2 3">
    <name type="scientific">Owenia fusiformis</name>
    <name type="common">Polychaete worm</name>
    <dbReference type="NCBI Taxonomy" id="6347"/>
    <lineage>
        <taxon>Eukaryota</taxon>
        <taxon>Metazoa</taxon>
        <taxon>Spiralia</taxon>
        <taxon>Lophotrochozoa</taxon>
        <taxon>Annelida</taxon>
        <taxon>Polychaeta</taxon>
        <taxon>Sedentaria</taxon>
        <taxon>Canalipalpata</taxon>
        <taxon>Sabellida</taxon>
        <taxon>Oweniida</taxon>
        <taxon>Oweniidae</taxon>
        <taxon>Owenia</taxon>
    </lineage>
</organism>
<dbReference type="PANTHER" id="PTHR45823:SF1">
    <property type="entry name" value="T-SNARE COILED-COIL HOMOLOGY DOMAIN-CONTAINING PROTEIN"/>
    <property type="match status" value="1"/>
</dbReference>
<keyword evidence="3" id="KW-1185">Reference proteome</keyword>